<keyword evidence="2" id="KW-1185">Reference proteome</keyword>
<sequence>MHRTPTSFSETTAAAVRTHFALTQAELGRWLGVSLDQVRTVEAGRRNFSPKAAARLARLAELLPPLGPALPAPDTLPPPPPRVAQAAKETREAELLRRRVRRCEHLAYQLGFQLETLALQDAALLRRRQGLAALRQGLATPPAGPAPGYDAVGEEAWLARIEADTAALPSRPGPLARAHLALRRQLLLEEAAALRHLLGPAPEL</sequence>
<protein>
    <submittedName>
        <fullName evidence="1">Helix-turn-helix domain-containing protein</fullName>
    </submittedName>
</protein>
<dbReference type="AlphaFoldDB" id="A0A1M6J7X9"/>
<organism evidence="1 2">
    <name type="scientific">Hymenobacter daecheongensis DSM 21074</name>
    <dbReference type="NCBI Taxonomy" id="1121955"/>
    <lineage>
        <taxon>Bacteria</taxon>
        <taxon>Pseudomonadati</taxon>
        <taxon>Bacteroidota</taxon>
        <taxon>Cytophagia</taxon>
        <taxon>Cytophagales</taxon>
        <taxon>Hymenobacteraceae</taxon>
        <taxon>Hymenobacter</taxon>
    </lineage>
</organism>
<gene>
    <name evidence="1" type="ORF">SAMN02745146_3134</name>
</gene>
<dbReference type="OrthoDB" id="886866at2"/>
<dbReference type="SUPFAM" id="SSF47413">
    <property type="entry name" value="lambda repressor-like DNA-binding domains"/>
    <property type="match status" value="1"/>
</dbReference>
<reference evidence="1 2" key="1">
    <citation type="submission" date="2016-11" db="EMBL/GenBank/DDBJ databases">
        <authorList>
            <person name="Jaros S."/>
            <person name="Januszkiewicz K."/>
            <person name="Wedrychowicz H."/>
        </authorList>
    </citation>
    <scope>NUCLEOTIDE SEQUENCE [LARGE SCALE GENOMIC DNA]</scope>
    <source>
        <strain evidence="1 2">DSM 21074</strain>
    </source>
</reference>
<dbReference type="GO" id="GO:0003677">
    <property type="term" value="F:DNA binding"/>
    <property type="evidence" value="ECO:0007669"/>
    <property type="project" value="InterPro"/>
</dbReference>
<dbReference type="EMBL" id="FQYN01000006">
    <property type="protein sequence ID" value="SHJ42772.1"/>
    <property type="molecule type" value="Genomic_DNA"/>
</dbReference>
<accession>A0A1M6J7X9</accession>
<dbReference type="Pfam" id="PF13560">
    <property type="entry name" value="HTH_31"/>
    <property type="match status" value="1"/>
</dbReference>
<proteinExistence type="predicted"/>
<name>A0A1M6J7X9_9BACT</name>
<dbReference type="Gene3D" id="1.10.260.40">
    <property type="entry name" value="lambda repressor-like DNA-binding domains"/>
    <property type="match status" value="1"/>
</dbReference>
<dbReference type="Proteomes" id="UP000184418">
    <property type="component" value="Unassembled WGS sequence"/>
</dbReference>
<dbReference type="RefSeq" id="WP_073110917.1">
    <property type="nucleotide sequence ID" value="NZ_FQYN01000006.1"/>
</dbReference>
<dbReference type="InterPro" id="IPR010982">
    <property type="entry name" value="Lambda_DNA-bd_dom_sf"/>
</dbReference>
<evidence type="ECO:0000313" key="1">
    <source>
        <dbReference type="EMBL" id="SHJ42772.1"/>
    </source>
</evidence>
<evidence type="ECO:0000313" key="2">
    <source>
        <dbReference type="Proteomes" id="UP000184418"/>
    </source>
</evidence>